<name>A0ABW5L3K8_9SPHI</name>
<evidence type="ECO:0000313" key="1">
    <source>
        <dbReference type="EMBL" id="MFD2555153.1"/>
    </source>
</evidence>
<dbReference type="Gene3D" id="3.30.70.1260">
    <property type="entry name" value="bacterial protein sp0830 like"/>
    <property type="match status" value="1"/>
</dbReference>
<reference evidence="2" key="1">
    <citation type="journal article" date="2019" name="Int. J. Syst. Evol. Microbiol.">
        <title>The Global Catalogue of Microorganisms (GCM) 10K type strain sequencing project: providing services to taxonomists for standard genome sequencing and annotation.</title>
        <authorList>
            <consortium name="The Broad Institute Genomics Platform"/>
            <consortium name="The Broad Institute Genome Sequencing Center for Infectious Disease"/>
            <person name="Wu L."/>
            <person name="Ma J."/>
        </authorList>
    </citation>
    <scope>NUCLEOTIDE SEQUENCE [LARGE SCALE GENOMIC DNA]</scope>
    <source>
        <strain evidence="2">KCTC 52298</strain>
    </source>
</reference>
<dbReference type="Gene3D" id="3.30.70.1280">
    <property type="entry name" value="SP0830-like domains"/>
    <property type="match status" value="1"/>
</dbReference>
<dbReference type="PIRSF" id="PIRSF008502">
    <property type="entry name" value="UCP008502"/>
    <property type="match status" value="1"/>
</dbReference>
<evidence type="ECO:0000313" key="2">
    <source>
        <dbReference type="Proteomes" id="UP001597440"/>
    </source>
</evidence>
<dbReference type="PANTHER" id="PTHR36439:SF1">
    <property type="entry name" value="DUF1697 DOMAIN-CONTAINING PROTEIN"/>
    <property type="match status" value="1"/>
</dbReference>
<gene>
    <name evidence="1" type="ORF">ACFSQW_12170</name>
</gene>
<dbReference type="RefSeq" id="WP_210353514.1">
    <property type="nucleotide sequence ID" value="NZ_JAEQMU010000001.1"/>
</dbReference>
<proteinExistence type="predicted"/>
<sequence>MTTTYISILRGINVSGQRLIKMEALKKMYEQLSFENVQTYVQSGNVLFSAKNRDSGELASIISSNIQTEFGFDVPVIVMNLDRLEKIIANNPFIKDTDKDEAFLHVTFLTEVLTEFDEGSIIEKKHSDEEVAFTADAVYLYCPNGYGKTKVNNNFLEKKLKMPATTRNWKTVNELLKLATK</sequence>
<dbReference type="Pfam" id="PF08002">
    <property type="entry name" value="DUF1697"/>
    <property type="match status" value="1"/>
</dbReference>
<dbReference type="InterPro" id="IPR012545">
    <property type="entry name" value="DUF1697"/>
</dbReference>
<dbReference type="PANTHER" id="PTHR36439">
    <property type="entry name" value="BLL4334 PROTEIN"/>
    <property type="match status" value="1"/>
</dbReference>
<organism evidence="1 2">
    <name type="scientific">Sphingobacterium tabacisoli</name>
    <dbReference type="NCBI Taxonomy" id="2044855"/>
    <lineage>
        <taxon>Bacteria</taxon>
        <taxon>Pseudomonadati</taxon>
        <taxon>Bacteroidota</taxon>
        <taxon>Sphingobacteriia</taxon>
        <taxon>Sphingobacteriales</taxon>
        <taxon>Sphingobacteriaceae</taxon>
        <taxon>Sphingobacterium</taxon>
    </lineage>
</organism>
<dbReference type="EMBL" id="JBHULD010000014">
    <property type="protein sequence ID" value="MFD2555153.1"/>
    <property type="molecule type" value="Genomic_DNA"/>
</dbReference>
<accession>A0ABW5L3K8</accession>
<dbReference type="Proteomes" id="UP001597440">
    <property type="component" value="Unassembled WGS sequence"/>
</dbReference>
<dbReference type="SUPFAM" id="SSF160379">
    <property type="entry name" value="SP0830-like"/>
    <property type="match status" value="1"/>
</dbReference>
<comment type="caution">
    <text evidence="1">The sequence shown here is derived from an EMBL/GenBank/DDBJ whole genome shotgun (WGS) entry which is preliminary data.</text>
</comment>
<keyword evidence="2" id="KW-1185">Reference proteome</keyword>
<protein>
    <submittedName>
        <fullName evidence="1">DUF1697 domain-containing protein</fullName>
    </submittedName>
</protein>